<name>A0A0R1RVZ8_9LACO</name>
<dbReference type="Proteomes" id="UP000051999">
    <property type="component" value="Unassembled WGS sequence"/>
</dbReference>
<dbReference type="STRING" id="1114972.FD35_GL000151"/>
<feature type="transmembrane region" description="Helical" evidence="1">
    <location>
        <begin position="43"/>
        <end position="62"/>
    </location>
</feature>
<comment type="caution">
    <text evidence="2">The sequence shown here is derived from an EMBL/GenBank/DDBJ whole genome shotgun (WGS) entry which is preliminary data.</text>
</comment>
<keyword evidence="3" id="KW-1185">Reference proteome</keyword>
<dbReference type="RefSeq" id="WP_017261955.1">
    <property type="nucleotide sequence ID" value="NZ_AUAW01000001.1"/>
</dbReference>
<proteinExistence type="predicted"/>
<keyword evidence="1" id="KW-1133">Transmembrane helix</keyword>
<keyword evidence="1" id="KW-0812">Transmembrane</keyword>
<evidence type="ECO:0000256" key="1">
    <source>
        <dbReference type="SAM" id="Phobius"/>
    </source>
</evidence>
<dbReference type="EMBL" id="AZFF01000001">
    <property type="protein sequence ID" value="KRL57144.1"/>
    <property type="molecule type" value="Genomic_DNA"/>
</dbReference>
<evidence type="ECO:0000313" key="3">
    <source>
        <dbReference type="Proteomes" id="UP000051999"/>
    </source>
</evidence>
<keyword evidence="1" id="KW-0472">Membrane</keyword>
<dbReference type="PATRIC" id="fig|1114972.6.peg.152"/>
<evidence type="ECO:0000313" key="2">
    <source>
        <dbReference type="EMBL" id="KRL57144.1"/>
    </source>
</evidence>
<sequence length="204" mass="22345">MNTQANQFYKEPWFGIVLTIIFFPAGIYVMFRFGPWQKRTKTILAIVLSLVCIVVWTIAGMAPASSNPGVGETWLSTSKGKPTISVSTKLHFNVDNKGRVQLKGSTNLPDQTKLHVTISHGDAIVGDDVTVKSQAWSTNALTQNGQPLTPATYKVHITSKGWSIQPKTVTAKVGTHGQQLRGHEVTKTGKQRSVDILKTVSYQP</sequence>
<accession>A0A0R1RVZ8</accession>
<protein>
    <submittedName>
        <fullName evidence="2">Uncharacterized protein</fullName>
    </submittedName>
</protein>
<feature type="transmembrane region" description="Helical" evidence="1">
    <location>
        <begin position="12"/>
        <end position="31"/>
    </location>
</feature>
<gene>
    <name evidence="2" type="ORF">FD35_GL000151</name>
</gene>
<organism evidence="2 3">
    <name type="scientific">Furfurilactobacillus rossiae DSM 15814</name>
    <dbReference type="NCBI Taxonomy" id="1114972"/>
    <lineage>
        <taxon>Bacteria</taxon>
        <taxon>Bacillati</taxon>
        <taxon>Bacillota</taxon>
        <taxon>Bacilli</taxon>
        <taxon>Lactobacillales</taxon>
        <taxon>Lactobacillaceae</taxon>
        <taxon>Furfurilactobacillus</taxon>
    </lineage>
</organism>
<dbReference type="OrthoDB" id="2310602at2"/>
<dbReference type="AlphaFoldDB" id="A0A0R1RVZ8"/>
<reference evidence="2 3" key="1">
    <citation type="journal article" date="2015" name="Genome Announc.">
        <title>Expanding the biotechnology potential of lactobacilli through comparative genomics of 213 strains and associated genera.</title>
        <authorList>
            <person name="Sun Z."/>
            <person name="Harris H.M."/>
            <person name="McCann A."/>
            <person name="Guo C."/>
            <person name="Argimon S."/>
            <person name="Zhang W."/>
            <person name="Yang X."/>
            <person name="Jeffery I.B."/>
            <person name="Cooney J.C."/>
            <person name="Kagawa T.F."/>
            <person name="Liu W."/>
            <person name="Song Y."/>
            <person name="Salvetti E."/>
            <person name="Wrobel A."/>
            <person name="Rasinkangas P."/>
            <person name="Parkhill J."/>
            <person name="Rea M.C."/>
            <person name="O'Sullivan O."/>
            <person name="Ritari J."/>
            <person name="Douillard F.P."/>
            <person name="Paul Ross R."/>
            <person name="Yang R."/>
            <person name="Briner A.E."/>
            <person name="Felis G.E."/>
            <person name="de Vos W.M."/>
            <person name="Barrangou R."/>
            <person name="Klaenhammer T.R."/>
            <person name="Caufield P.W."/>
            <person name="Cui Y."/>
            <person name="Zhang H."/>
            <person name="O'Toole P.W."/>
        </authorList>
    </citation>
    <scope>NUCLEOTIDE SEQUENCE [LARGE SCALE GENOMIC DNA]</scope>
    <source>
        <strain evidence="2 3">DSM 15814</strain>
    </source>
</reference>